<dbReference type="InParanoid" id="A0A1E7EY16"/>
<feature type="region of interest" description="Disordered" evidence="1">
    <location>
        <begin position="1"/>
        <end position="104"/>
    </location>
</feature>
<evidence type="ECO:0000313" key="2">
    <source>
        <dbReference type="EMBL" id="OEU10757.1"/>
    </source>
</evidence>
<evidence type="ECO:0008006" key="4">
    <source>
        <dbReference type="Google" id="ProtNLM"/>
    </source>
</evidence>
<reference evidence="2 3" key="1">
    <citation type="submission" date="2016-09" db="EMBL/GenBank/DDBJ databases">
        <title>Extensive genetic diversity and differential bi-allelic expression allows diatom success in the polar Southern Ocean.</title>
        <authorList>
            <consortium name="DOE Joint Genome Institute"/>
            <person name="Mock T."/>
            <person name="Otillar R.P."/>
            <person name="Strauss J."/>
            <person name="Dupont C."/>
            <person name="Frickenhaus S."/>
            <person name="Maumus F."/>
            <person name="Mcmullan M."/>
            <person name="Sanges R."/>
            <person name="Schmutz J."/>
            <person name="Toseland A."/>
            <person name="Valas R."/>
            <person name="Veluchamy A."/>
            <person name="Ward B.J."/>
            <person name="Allen A."/>
            <person name="Barry K."/>
            <person name="Falciatore A."/>
            <person name="Ferrante M."/>
            <person name="Fortunato A.E."/>
            <person name="Gloeckner G."/>
            <person name="Gruber A."/>
            <person name="Hipkin R."/>
            <person name="Janech M."/>
            <person name="Kroth P."/>
            <person name="Leese F."/>
            <person name="Lindquist E."/>
            <person name="Lyon B.R."/>
            <person name="Martin J."/>
            <person name="Mayer C."/>
            <person name="Parker M."/>
            <person name="Quesneville H."/>
            <person name="Raymond J."/>
            <person name="Uhlig C."/>
            <person name="Valentin K.U."/>
            <person name="Worden A.Z."/>
            <person name="Armbrust E.V."/>
            <person name="Bowler C."/>
            <person name="Green B."/>
            <person name="Moulton V."/>
            <person name="Van Oosterhout C."/>
            <person name="Grigoriev I."/>
        </authorList>
    </citation>
    <scope>NUCLEOTIDE SEQUENCE [LARGE SCALE GENOMIC DNA]</scope>
    <source>
        <strain evidence="2 3">CCMP1102</strain>
    </source>
</reference>
<proteinExistence type="predicted"/>
<dbReference type="EMBL" id="KV784370">
    <property type="protein sequence ID" value="OEU10757.1"/>
    <property type="molecule type" value="Genomic_DNA"/>
</dbReference>
<dbReference type="KEGG" id="fcy:FRACYDRAFT_263698"/>
<accession>A0A1E7EY16</accession>
<evidence type="ECO:0000313" key="3">
    <source>
        <dbReference type="Proteomes" id="UP000095751"/>
    </source>
</evidence>
<dbReference type="AlphaFoldDB" id="A0A1E7EY16"/>
<dbReference type="Proteomes" id="UP000095751">
    <property type="component" value="Unassembled WGS sequence"/>
</dbReference>
<evidence type="ECO:0000256" key="1">
    <source>
        <dbReference type="SAM" id="MobiDB-lite"/>
    </source>
</evidence>
<gene>
    <name evidence="2" type="ORF">FRACYDRAFT_263698</name>
</gene>
<protein>
    <recommendedName>
        <fullName evidence="4">BZIP domain-containing protein</fullName>
    </recommendedName>
</protein>
<organism evidence="2 3">
    <name type="scientific">Fragilariopsis cylindrus CCMP1102</name>
    <dbReference type="NCBI Taxonomy" id="635003"/>
    <lineage>
        <taxon>Eukaryota</taxon>
        <taxon>Sar</taxon>
        <taxon>Stramenopiles</taxon>
        <taxon>Ochrophyta</taxon>
        <taxon>Bacillariophyta</taxon>
        <taxon>Bacillariophyceae</taxon>
        <taxon>Bacillariophycidae</taxon>
        <taxon>Bacillariales</taxon>
        <taxon>Bacillariaceae</taxon>
        <taxon>Fragilariopsis</taxon>
    </lineage>
</organism>
<feature type="compositionally biased region" description="Basic and acidic residues" evidence="1">
    <location>
        <begin position="30"/>
        <end position="44"/>
    </location>
</feature>
<keyword evidence="3" id="KW-1185">Reference proteome</keyword>
<name>A0A1E7EY16_9STRA</name>
<sequence length="104" mass="11897">MRIRTLTKAIANSQELAVDGPGEATELEFEERRRGKNRTGEKNRRDRKRLLKQKLEEEIIDSGTKNNNESNKIVEDSASQDEIVLRTSQGGPKTTGLDDEEYRH</sequence>